<evidence type="ECO:0000256" key="1">
    <source>
        <dbReference type="SAM" id="MobiDB-lite"/>
    </source>
</evidence>
<feature type="compositionally biased region" description="Polar residues" evidence="1">
    <location>
        <begin position="738"/>
        <end position="751"/>
    </location>
</feature>
<feature type="region of interest" description="Disordered" evidence="1">
    <location>
        <begin position="370"/>
        <end position="401"/>
    </location>
</feature>
<reference evidence="2 3" key="1">
    <citation type="journal article" date="2016" name="Mol. Biol. Evol.">
        <title>Comparative Genomics of Early-Diverging Mushroom-Forming Fungi Provides Insights into the Origins of Lignocellulose Decay Capabilities.</title>
        <authorList>
            <person name="Nagy L.G."/>
            <person name="Riley R."/>
            <person name="Tritt A."/>
            <person name="Adam C."/>
            <person name="Daum C."/>
            <person name="Floudas D."/>
            <person name="Sun H."/>
            <person name="Yadav J.S."/>
            <person name="Pangilinan J."/>
            <person name="Larsson K.H."/>
            <person name="Matsuura K."/>
            <person name="Barry K."/>
            <person name="Labutti K."/>
            <person name="Kuo R."/>
            <person name="Ohm R.A."/>
            <person name="Bhattacharya S.S."/>
            <person name="Shirouzu T."/>
            <person name="Yoshinaga Y."/>
            <person name="Martin F.M."/>
            <person name="Grigoriev I.V."/>
            <person name="Hibbett D.S."/>
        </authorList>
    </citation>
    <scope>NUCLEOTIDE SEQUENCE [LARGE SCALE GENOMIC DNA]</scope>
    <source>
        <strain evidence="2 3">HHB10207 ss-3</strain>
    </source>
</reference>
<feature type="region of interest" description="Disordered" evidence="1">
    <location>
        <begin position="503"/>
        <end position="529"/>
    </location>
</feature>
<keyword evidence="3" id="KW-1185">Reference proteome</keyword>
<sequence>MPSLDAANGPKHGTPHSFFSHSPPPSPVASPTTSRFSQFSETLASLTGRTRPSSRHSVQNSDALVTKARRQSRDEIRREHSPQYSDTWRLDSDPFAPSFKPVDVQPNGDAESPWTSVSWNPDVRRRRTRVSLLSTAADSILSRTRSRNKSKPGPPRSSQDVSRDDILDISRSGLTLSEEEERERERLREAAAQSIGLTAASSSEDLVIPTPSQDGFMEPREPKFSDGGGTLRSSNGFLSAETLDHVSQFHRTNGQRKFPVQDQTAHAPSEPLPNYPTSFRAISGRKINRSSVLPKYYPSNSTLSQLLGRSRNWKLRYICLSSPTADSPGPSYLHVFKNSTPDPGDLEVNRMEINDDSVVFVADEDVGGRSSTLRVGGHDLSDAGVGKERNPKPSPQHVPGAPGKVHLWVLHIVDPKEMQGWIADVKTAILRQRTQAAGMTFVSPDILGNDSRGPGDIDLALTIRAHKHSSAQYISSHVPVDKPEHAIKGASTSEFFIQSSASALKADDKTSNGRSPSPRSVRGPTPEVVNGSHLTLAQTQDIPRARRSNVLSFFRSGSTSASAVPSLHLSPPRTPISIVASPTPQWAVAQPTAEFLQRPLISDEERERIYSEVRAQVENDANGNFGGVSTESDRQEPSQALLSVTETMLSSEHPNVDVDFLDDNREDAKDLNSNLGASAPQDRPHSFESSHSTAKSDEDHGRDVEHSNSGLRRFSGALPKMLAPPTGPPPGPPESAADNDNQDLNYSRKITSSPSSSGIPGHGGRQSGFALVRFGTKSRSSAPPPPRPPPEAALPPTPISHPPSEPAADEVPAKKPAPVLSSFRQRRSGSTGNATSRKKTFSPPPPILAPPLGPLPPTPEAAPANRVSSFKERLRMNSDPSSRPSSYQHPPSRMMHPFGMPLSATDGGFLSDPFLYSPVLHERPLEDDTDLSFPRSLPQRIQQPQSPGPEVVSPDPSPASSEPMPLSPPPRRSRRSIGVSRDPDRIGSTTADNYF</sequence>
<feature type="compositionally biased region" description="Polar residues" evidence="1">
    <location>
        <begin position="620"/>
        <end position="630"/>
    </location>
</feature>
<feature type="region of interest" description="Disordered" evidence="1">
    <location>
        <begin position="138"/>
        <end position="191"/>
    </location>
</feature>
<feature type="region of interest" description="Disordered" evidence="1">
    <location>
        <begin position="206"/>
        <end position="227"/>
    </location>
</feature>
<feature type="compositionally biased region" description="Pro residues" evidence="1">
    <location>
        <begin position="842"/>
        <end position="860"/>
    </location>
</feature>
<feature type="compositionally biased region" description="Basic and acidic residues" evidence="1">
    <location>
        <begin position="71"/>
        <end position="81"/>
    </location>
</feature>
<protein>
    <submittedName>
        <fullName evidence="2">Uncharacterized protein</fullName>
    </submittedName>
</protein>
<feature type="compositionally biased region" description="Polar residues" evidence="1">
    <location>
        <begin position="35"/>
        <end position="63"/>
    </location>
</feature>
<evidence type="ECO:0000313" key="3">
    <source>
        <dbReference type="Proteomes" id="UP000076798"/>
    </source>
</evidence>
<feature type="compositionally biased region" description="Basic and acidic residues" evidence="1">
    <location>
        <begin position="682"/>
        <end position="706"/>
    </location>
</feature>
<feature type="compositionally biased region" description="Pro residues" evidence="1">
    <location>
        <begin position="782"/>
        <end position="805"/>
    </location>
</feature>
<proteinExistence type="predicted"/>
<evidence type="ECO:0000313" key="2">
    <source>
        <dbReference type="EMBL" id="KZT44410.1"/>
    </source>
</evidence>
<feature type="region of interest" description="Disordered" evidence="1">
    <location>
        <begin position="620"/>
        <end position="639"/>
    </location>
</feature>
<feature type="compositionally biased region" description="Basic and acidic residues" evidence="1">
    <location>
        <begin position="376"/>
        <end position="391"/>
    </location>
</feature>
<dbReference type="EMBL" id="KV428004">
    <property type="protein sequence ID" value="KZT44410.1"/>
    <property type="molecule type" value="Genomic_DNA"/>
</dbReference>
<feature type="region of interest" description="Disordered" evidence="1">
    <location>
        <begin position="667"/>
        <end position="995"/>
    </location>
</feature>
<dbReference type="Proteomes" id="UP000076798">
    <property type="component" value="Unassembled WGS sequence"/>
</dbReference>
<feature type="compositionally biased region" description="Polar residues" evidence="1">
    <location>
        <begin position="878"/>
        <end position="889"/>
    </location>
</feature>
<dbReference type="STRING" id="1314776.A0A166J678"/>
<organism evidence="2 3">
    <name type="scientific">Sistotremastrum suecicum HHB10207 ss-3</name>
    <dbReference type="NCBI Taxonomy" id="1314776"/>
    <lineage>
        <taxon>Eukaryota</taxon>
        <taxon>Fungi</taxon>
        <taxon>Dikarya</taxon>
        <taxon>Basidiomycota</taxon>
        <taxon>Agaricomycotina</taxon>
        <taxon>Agaricomycetes</taxon>
        <taxon>Sistotremastrales</taxon>
        <taxon>Sistotremastraceae</taxon>
        <taxon>Sistotremastrum</taxon>
    </lineage>
</organism>
<dbReference type="OrthoDB" id="3256387at2759"/>
<dbReference type="AlphaFoldDB" id="A0A166J678"/>
<feature type="region of interest" description="Disordered" evidence="1">
    <location>
        <begin position="1"/>
        <end position="121"/>
    </location>
</feature>
<gene>
    <name evidence="2" type="ORF">SISSUDRAFT_1056764</name>
</gene>
<accession>A0A166J678</accession>
<name>A0A166J678_9AGAM</name>